<comment type="caution">
    <text evidence="13">The sequence shown here is derived from an EMBL/GenBank/DDBJ whole genome shotgun (WGS) entry which is preliminary data.</text>
</comment>
<evidence type="ECO:0000256" key="11">
    <source>
        <dbReference type="ARBA" id="ARBA00023136"/>
    </source>
</evidence>
<evidence type="ECO:0000256" key="7">
    <source>
        <dbReference type="ARBA" id="ARBA00022723"/>
    </source>
</evidence>
<dbReference type="PIRSF" id="PIRSF006446">
    <property type="entry name" value="Cyt_quinol_oxidase_1"/>
    <property type="match status" value="1"/>
</dbReference>
<dbReference type="AlphaFoldDB" id="A0A8J3WUK4"/>
<feature type="transmembrane region" description="Helical" evidence="12">
    <location>
        <begin position="296"/>
        <end position="316"/>
    </location>
</feature>
<dbReference type="GO" id="GO:0005886">
    <property type="term" value="C:plasma membrane"/>
    <property type="evidence" value="ECO:0007669"/>
    <property type="project" value="UniProtKB-SubCell"/>
</dbReference>
<comment type="similarity">
    <text evidence="2 12">Belongs to the cytochrome ubiquinol oxidase subunit 1 family.</text>
</comment>
<sequence>MDAEILARVQFAVTVGFHWLFVLLTLGLAPLVAYMQARHVFGGNPRFERMTRFWGQIYVVNYVLGIATGLVMEFQFGLSWSGLSVFAGNVFGAPLAMETLVAFFAESTFLGLWIFGWGRLPKVVHMLLFWLVTLTAYASAYWILVANGFMHHPVGHEVRGGVAYLTDFSAMLTNPNALYAMWHVVSAALVAGGGFVAGVSAYQFIRRTHEVPFFLSSARAGLALAAPFSIAVAETGFRQIPPLHEAQPMKTAALREVLLPEDRGTDTVAQVQAAMAERLGPGDYAPPGWITGAYDVMMTSAFFIVVISLLGAAFLIRDVLARSRAAALVVVLIVPIPFVAATLGWLVREVGRQPWAVYGELLTSQARSPAGPGTMLASLIGFSTLLGALAITNWCLIARYARRGPRDTDLGTPAAATPEGPVVAVRL</sequence>
<evidence type="ECO:0000256" key="5">
    <source>
        <dbReference type="ARBA" id="ARBA00022617"/>
    </source>
</evidence>
<keyword evidence="3 12" id="KW-0813">Transport</keyword>
<evidence type="ECO:0000256" key="12">
    <source>
        <dbReference type="PIRNR" id="PIRNR006446"/>
    </source>
</evidence>
<keyword evidence="9 12" id="KW-1133">Transmembrane helix</keyword>
<feature type="transmembrane region" description="Helical" evidence="12">
    <location>
        <begin position="90"/>
        <end position="115"/>
    </location>
</feature>
<evidence type="ECO:0000256" key="8">
    <source>
        <dbReference type="ARBA" id="ARBA00022982"/>
    </source>
</evidence>
<keyword evidence="10 12" id="KW-0408">Iron</keyword>
<feature type="transmembrane region" description="Helical" evidence="12">
    <location>
        <begin position="127"/>
        <end position="144"/>
    </location>
</feature>
<dbReference type="GO" id="GO:0070069">
    <property type="term" value="C:cytochrome complex"/>
    <property type="evidence" value="ECO:0007669"/>
    <property type="project" value="UniProtKB-UniRule"/>
</dbReference>
<dbReference type="GO" id="GO:0020037">
    <property type="term" value="F:heme binding"/>
    <property type="evidence" value="ECO:0007669"/>
    <property type="project" value="TreeGrafter"/>
</dbReference>
<protein>
    <submittedName>
        <fullName evidence="13">Cytochrome ubiquinol oxidase subunit I</fullName>
    </submittedName>
</protein>
<keyword evidence="4 12" id="KW-1003">Cell membrane</keyword>
<evidence type="ECO:0000256" key="2">
    <source>
        <dbReference type="ARBA" id="ARBA00009819"/>
    </source>
</evidence>
<evidence type="ECO:0000313" key="14">
    <source>
        <dbReference type="Proteomes" id="UP000634476"/>
    </source>
</evidence>
<comment type="subcellular location">
    <subcellularLocation>
        <location evidence="1">Cell membrane</location>
        <topology evidence="1">Multi-pass membrane protein</topology>
    </subcellularLocation>
</comment>
<dbReference type="GO" id="GO:0009055">
    <property type="term" value="F:electron transfer activity"/>
    <property type="evidence" value="ECO:0007669"/>
    <property type="project" value="UniProtKB-UniRule"/>
</dbReference>
<name>A0A8J3WUK4_9ACTN</name>
<evidence type="ECO:0000256" key="10">
    <source>
        <dbReference type="ARBA" id="ARBA00023004"/>
    </source>
</evidence>
<keyword evidence="8 12" id="KW-0249">Electron transport</keyword>
<dbReference type="GO" id="GO:0046872">
    <property type="term" value="F:metal ion binding"/>
    <property type="evidence" value="ECO:0007669"/>
    <property type="project" value="UniProtKB-UniRule"/>
</dbReference>
<dbReference type="EMBL" id="BOOK01000035">
    <property type="protein sequence ID" value="GII02786.1"/>
    <property type="molecule type" value="Genomic_DNA"/>
</dbReference>
<proteinExistence type="inferred from homology"/>
<keyword evidence="14" id="KW-1185">Reference proteome</keyword>
<keyword evidence="7 12" id="KW-0479">Metal-binding</keyword>
<evidence type="ECO:0000256" key="9">
    <source>
        <dbReference type="ARBA" id="ARBA00022989"/>
    </source>
</evidence>
<organism evidence="13 14">
    <name type="scientific">Planobispora takensis</name>
    <dbReference type="NCBI Taxonomy" id="1367882"/>
    <lineage>
        <taxon>Bacteria</taxon>
        <taxon>Bacillati</taxon>
        <taxon>Actinomycetota</taxon>
        <taxon>Actinomycetes</taxon>
        <taxon>Streptosporangiales</taxon>
        <taxon>Streptosporangiaceae</taxon>
        <taxon>Planobispora</taxon>
    </lineage>
</organism>
<feature type="transmembrane region" description="Helical" evidence="12">
    <location>
        <begin position="213"/>
        <end position="233"/>
    </location>
</feature>
<dbReference type="InterPro" id="IPR002585">
    <property type="entry name" value="Cyt-d_ubiquinol_oxidase_su_1"/>
</dbReference>
<dbReference type="GO" id="GO:0016682">
    <property type="term" value="F:oxidoreductase activity, acting on diphenols and related substances as donors, oxygen as acceptor"/>
    <property type="evidence" value="ECO:0007669"/>
    <property type="project" value="TreeGrafter"/>
</dbReference>
<feature type="transmembrane region" description="Helical" evidence="12">
    <location>
        <begin position="16"/>
        <end position="37"/>
    </location>
</feature>
<evidence type="ECO:0000256" key="3">
    <source>
        <dbReference type="ARBA" id="ARBA00022448"/>
    </source>
</evidence>
<dbReference type="PANTHER" id="PTHR30365">
    <property type="entry name" value="CYTOCHROME D UBIQUINOL OXIDASE"/>
    <property type="match status" value="1"/>
</dbReference>
<feature type="transmembrane region" description="Helical" evidence="12">
    <location>
        <begin position="375"/>
        <end position="396"/>
    </location>
</feature>
<keyword evidence="5 12" id="KW-0349">Heme</keyword>
<reference evidence="13" key="1">
    <citation type="submission" date="2021-01" db="EMBL/GenBank/DDBJ databases">
        <title>Whole genome shotgun sequence of Planobispora takensis NBRC 109077.</title>
        <authorList>
            <person name="Komaki H."/>
            <person name="Tamura T."/>
        </authorList>
    </citation>
    <scope>NUCLEOTIDE SEQUENCE</scope>
    <source>
        <strain evidence="13">NBRC 109077</strain>
    </source>
</reference>
<keyword evidence="11 12" id="KW-0472">Membrane</keyword>
<evidence type="ECO:0000256" key="1">
    <source>
        <dbReference type="ARBA" id="ARBA00004651"/>
    </source>
</evidence>
<feature type="transmembrane region" description="Helical" evidence="12">
    <location>
        <begin position="179"/>
        <end position="201"/>
    </location>
</feature>
<accession>A0A8J3WUK4</accession>
<dbReference type="Pfam" id="PF01654">
    <property type="entry name" value="Cyt_bd_oxida_I"/>
    <property type="match status" value="2"/>
</dbReference>
<dbReference type="RefSeq" id="WP_203877110.1">
    <property type="nucleotide sequence ID" value="NZ_BOOK01000035.1"/>
</dbReference>
<dbReference type="Proteomes" id="UP000634476">
    <property type="component" value="Unassembled WGS sequence"/>
</dbReference>
<evidence type="ECO:0000313" key="13">
    <source>
        <dbReference type="EMBL" id="GII02786.1"/>
    </source>
</evidence>
<keyword evidence="6 12" id="KW-0812">Transmembrane</keyword>
<feature type="transmembrane region" description="Helical" evidence="12">
    <location>
        <begin position="58"/>
        <end position="78"/>
    </location>
</feature>
<evidence type="ECO:0000256" key="6">
    <source>
        <dbReference type="ARBA" id="ARBA00022692"/>
    </source>
</evidence>
<dbReference type="GO" id="GO:0019646">
    <property type="term" value="P:aerobic electron transport chain"/>
    <property type="evidence" value="ECO:0007669"/>
    <property type="project" value="InterPro"/>
</dbReference>
<evidence type="ECO:0000256" key="4">
    <source>
        <dbReference type="ARBA" id="ARBA00022475"/>
    </source>
</evidence>
<dbReference type="PANTHER" id="PTHR30365:SF15">
    <property type="entry name" value="CYTOCHROME BD UBIQUINOL OXIDASE SUBUNIT 1"/>
    <property type="match status" value="1"/>
</dbReference>
<gene>
    <name evidence="13" type="primary">cydA_3</name>
    <name evidence="13" type="ORF">Pta02_47940</name>
</gene>
<feature type="transmembrane region" description="Helical" evidence="12">
    <location>
        <begin position="325"/>
        <end position="347"/>
    </location>
</feature>